<protein>
    <recommendedName>
        <fullName evidence="6">Cytochrome c oxidase subunit 1</fullName>
        <ecNumber evidence="6">7.1.1.9</ecNumber>
    </recommendedName>
</protein>
<keyword evidence="9" id="KW-1185">Reference proteome</keyword>
<dbReference type="InterPro" id="IPR014241">
    <property type="entry name" value="Cyt_c_oxidase_su1_bac"/>
</dbReference>
<evidence type="ECO:0000259" key="7">
    <source>
        <dbReference type="PROSITE" id="PS50855"/>
    </source>
</evidence>
<comment type="function">
    <text evidence="6">Cytochrome c oxidase is the component of the respiratory chain that catalyzes the reduction of oxygen to water. Subunits 1-3 form the functional core of the enzyme complex. CO I is the catalytic subunit of the enzyme. Electrons originating in cytochrome c are transferred via the copper A center of subunit 2 and heme A of subunit 1 to the bimetallic center formed by heme A3 and copper B.</text>
</comment>
<comment type="catalytic activity">
    <reaction evidence="5 6">
        <text>4 Fe(II)-[cytochrome c] + O2 + 8 H(+)(in) = 4 Fe(III)-[cytochrome c] + 2 H2O + 4 H(+)(out)</text>
        <dbReference type="Rhea" id="RHEA:11436"/>
        <dbReference type="Rhea" id="RHEA-COMP:10350"/>
        <dbReference type="Rhea" id="RHEA-COMP:14399"/>
        <dbReference type="ChEBI" id="CHEBI:15377"/>
        <dbReference type="ChEBI" id="CHEBI:15378"/>
        <dbReference type="ChEBI" id="CHEBI:15379"/>
        <dbReference type="ChEBI" id="CHEBI:29033"/>
        <dbReference type="ChEBI" id="CHEBI:29034"/>
        <dbReference type="EC" id="7.1.1.9"/>
    </reaction>
</comment>
<keyword evidence="6" id="KW-0479">Metal-binding</keyword>
<gene>
    <name evidence="8" type="primary">ctaD_2</name>
    <name evidence="8" type="ORF">R54767_04485</name>
</gene>
<dbReference type="PROSITE" id="PS50855">
    <property type="entry name" value="COX1"/>
    <property type="match status" value="1"/>
</dbReference>
<name>A0ABM8U951_9BURK</name>
<feature type="transmembrane region" description="Helical" evidence="6">
    <location>
        <begin position="653"/>
        <end position="671"/>
    </location>
</feature>
<dbReference type="PANTHER" id="PTHR10422:SF18">
    <property type="entry name" value="CYTOCHROME C OXIDASE SUBUNIT 1"/>
    <property type="match status" value="1"/>
</dbReference>
<feature type="transmembrane region" description="Helical" evidence="6">
    <location>
        <begin position="241"/>
        <end position="270"/>
    </location>
</feature>
<sequence length="689" mass="76296">MPLRYLRICPRYTDQGAQLMADSTVSPARPEALRLSRTLRIGRIEPGSTEEARLRELWEARPGWRGWFSTVDHKTIGLRYLVTAFLFLLAGGIEALLMRVQLARPNATVLTPEQYNQLFTMHGVTMIFLYALPVLSGFSNYLWPLILGARDMAFPRLNAFSYWVFVFAGLFLYASFPLGEAPNAGWFNYAPLSGLEYNTGPNIDVYALGMVLLGISTTVGSINFVVTLLRMRAPGMSLDRIPVLVWGTLTASGANLLAVPSVSLAFFLLWMDRRVGTHFFDVLNGGRPLLWQHLFWIFAHPWVYAVVLPAMGIVSDALPVFCRRPLVGYGPVALSTVATMLVGFVVWIHHMFATGIPALALSFFGAASMVIAVPSAVATFAWIATIWTGRPVMRAPFLFFAGFVFLFVVGGVSGVMTAAVPFDWQLTDTYFVVAHLHYVLLGINVFPVIGGIYFWFPKFTGRMMSERLGKTGFWVMFVGFNTAFFPMHIAGLLGMPRRIYTYPADMGWNTVNLVTSLGSFVFAFGVLIFLVDLLYSVKRGAIAGNNPWDAPTLEWSVSSPPPPYNFAVVPFVASRHPLWEGRMEEGAAGEAPRRRSKLDEGFLLGEGREALGTTALEGKPDVILKMPDDSYAPFWLGLFATLVFAGLALHARFFTAAALLACAIIIVVWLWPERALIQREPQTVTDAGD</sequence>
<dbReference type="InterPro" id="IPR023616">
    <property type="entry name" value="Cyt_c_oxase-like_su1_dom"/>
</dbReference>
<feature type="transmembrane region" description="Helical" evidence="6">
    <location>
        <begin position="360"/>
        <end position="385"/>
    </location>
</feature>
<feature type="transmembrane region" description="Helical" evidence="6">
    <location>
        <begin position="513"/>
        <end position="535"/>
    </location>
</feature>
<keyword evidence="3 6" id="KW-0408">Iron</keyword>
<dbReference type="InterPro" id="IPR000883">
    <property type="entry name" value="Cyt_C_Oxase_1"/>
</dbReference>
<dbReference type="Pfam" id="PF00115">
    <property type="entry name" value="COX1"/>
    <property type="match status" value="1"/>
</dbReference>
<feature type="transmembrane region" description="Helical" evidence="6">
    <location>
        <begin position="468"/>
        <end position="493"/>
    </location>
</feature>
<evidence type="ECO:0000313" key="8">
    <source>
        <dbReference type="EMBL" id="CAG4918236.1"/>
    </source>
</evidence>
<evidence type="ECO:0000256" key="6">
    <source>
        <dbReference type="RuleBase" id="RU363061"/>
    </source>
</evidence>
<keyword evidence="2 6" id="KW-0679">Respiratory chain</keyword>
<dbReference type="Gene3D" id="1.20.210.10">
    <property type="entry name" value="Cytochrome c oxidase-like, subunit I domain"/>
    <property type="match status" value="1"/>
</dbReference>
<keyword evidence="4 6" id="KW-0186">Copper</keyword>
<comment type="subcellular location">
    <subcellularLocation>
        <location evidence="6">Cell membrane</location>
        <topology evidence="6">Multi-pass membrane protein</topology>
    </subcellularLocation>
</comment>
<dbReference type="SUPFAM" id="SSF81442">
    <property type="entry name" value="Cytochrome c oxidase subunit I-like"/>
    <property type="match status" value="1"/>
</dbReference>
<dbReference type="EMBL" id="CAJQYY010000031">
    <property type="protein sequence ID" value="CAG4918236.1"/>
    <property type="molecule type" value="Genomic_DNA"/>
</dbReference>
<evidence type="ECO:0000313" key="9">
    <source>
        <dbReference type="Proteomes" id="UP000789752"/>
    </source>
</evidence>
<feature type="transmembrane region" description="Helical" evidence="6">
    <location>
        <begin position="630"/>
        <end position="647"/>
    </location>
</feature>
<feature type="transmembrane region" description="Helical" evidence="6">
    <location>
        <begin position="205"/>
        <end position="229"/>
    </location>
</feature>
<evidence type="ECO:0000256" key="5">
    <source>
        <dbReference type="ARBA" id="ARBA00047816"/>
    </source>
</evidence>
<keyword evidence="6" id="KW-0813">Transport</keyword>
<evidence type="ECO:0000256" key="4">
    <source>
        <dbReference type="ARBA" id="ARBA00023008"/>
    </source>
</evidence>
<keyword evidence="6" id="KW-0472">Membrane</keyword>
<organism evidence="8 9">
    <name type="scientific">Paraburkholderia gardini</name>
    <dbReference type="NCBI Taxonomy" id="2823469"/>
    <lineage>
        <taxon>Bacteria</taxon>
        <taxon>Pseudomonadati</taxon>
        <taxon>Pseudomonadota</taxon>
        <taxon>Betaproteobacteria</taxon>
        <taxon>Burkholderiales</taxon>
        <taxon>Burkholderiaceae</taxon>
        <taxon>Paraburkholderia</taxon>
    </lineage>
</organism>
<comment type="pathway">
    <text evidence="1 6">Energy metabolism; oxidative phosphorylation.</text>
</comment>
<keyword evidence="6" id="KW-0812">Transmembrane</keyword>
<feature type="transmembrane region" description="Helical" evidence="6">
    <location>
        <begin position="326"/>
        <end position="348"/>
    </location>
</feature>
<dbReference type="NCBIfam" id="TIGR02891">
    <property type="entry name" value="CtaD_CoxA"/>
    <property type="match status" value="1"/>
</dbReference>
<accession>A0ABM8U951</accession>
<keyword evidence="6" id="KW-1003">Cell membrane</keyword>
<dbReference type="PANTHER" id="PTHR10422">
    <property type="entry name" value="CYTOCHROME C OXIDASE SUBUNIT 1"/>
    <property type="match status" value="1"/>
</dbReference>
<reference evidence="8 9" key="1">
    <citation type="submission" date="2021-04" db="EMBL/GenBank/DDBJ databases">
        <authorList>
            <person name="Vanwijnsberghe S."/>
        </authorList>
    </citation>
    <scope>NUCLEOTIDE SEQUENCE [LARGE SCALE GENOMIC DNA]</scope>
    <source>
        <strain evidence="8 9">LMG 32171</strain>
    </source>
</reference>
<feature type="transmembrane region" description="Helical" evidence="6">
    <location>
        <begin position="159"/>
        <end position="176"/>
    </location>
</feature>
<dbReference type="EC" id="7.1.1.9" evidence="6"/>
<dbReference type="CDD" id="cd01662">
    <property type="entry name" value="Ubiquinol_Oxidase_I"/>
    <property type="match status" value="1"/>
</dbReference>
<keyword evidence="6" id="KW-0349">Heme</keyword>
<comment type="similarity">
    <text evidence="6">Belongs to the heme-copper respiratory oxidase family.</text>
</comment>
<dbReference type="InterPro" id="IPR036927">
    <property type="entry name" value="Cyt_c_oxase-like_su1_sf"/>
</dbReference>
<keyword evidence="6" id="KW-1133">Transmembrane helix</keyword>
<evidence type="ECO:0000256" key="1">
    <source>
        <dbReference type="ARBA" id="ARBA00004673"/>
    </source>
</evidence>
<feature type="transmembrane region" description="Helical" evidence="6">
    <location>
        <begin position="436"/>
        <end position="456"/>
    </location>
</feature>
<feature type="transmembrane region" description="Helical" evidence="6">
    <location>
        <begin position="118"/>
        <end position="138"/>
    </location>
</feature>
<evidence type="ECO:0000256" key="2">
    <source>
        <dbReference type="ARBA" id="ARBA00022660"/>
    </source>
</evidence>
<proteinExistence type="inferred from homology"/>
<dbReference type="Proteomes" id="UP000789752">
    <property type="component" value="Unassembled WGS sequence"/>
</dbReference>
<dbReference type="GO" id="GO:0016491">
    <property type="term" value="F:oxidoreductase activity"/>
    <property type="evidence" value="ECO:0007669"/>
    <property type="project" value="UniProtKB-KW"/>
</dbReference>
<feature type="domain" description="Cytochrome oxidase subunit I profile" evidence="7">
    <location>
        <begin position="58"/>
        <end position="573"/>
    </location>
</feature>
<feature type="transmembrane region" description="Helical" evidence="6">
    <location>
        <begin position="397"/>
        <end position="416"/>
    </location>
</feature>
<feature type="transmembrane region" description="Helical" evidence="6">
    <location>
        <begin position="78"/>
        <end position="98"/>
    </location>
</feature>
<keyword evidence="6" id="KW-0249">Electron transport</keyword>
<feature type="transmembrane region" description="Helical" evidence="6">
    <location>
        <begin position="290"/>
        <end position="314"/>
    </location>
</feature>
<comment type="caution">
    <text evidence="8">The sequence shown here is derived from an EMBL/GenBank/DDBJ whole genome shotgun (WGS) entry which is preliminary data.</text>
</comment>
<dbReference type="PRINTS" id="PR01165">
    <property type="entry name" value="CYCOXIDASEI"/>
</dbReference>
<keyword evidence="8" id="KW-0560">Oxidoreductase</keyword>
<evidence type="ECO:0000256" key="3">
    <source>
        <dbReference type="ARBA" id="ARBA00023004"/>
    </source>
</evidence>